<proteinExistence type="predicted"/>
<name>A0ACB8TL10_9AGAM</name>
<gene>
    <name evidence="1" type="ORF">BV25DRAFT_1834172</name>
</gene>
<accession>A0ACB8TL10</accession>
<reference evidence="1" key="2">
    <citation type="journal article" date="2022" name="New Phytol.">
        <title>Evolutionary transition to the ectomycorrhizal habit in the genomes of a hyperdiverse lineage of mushroom-forming fungi.</title>
        <authorList>
            <person name="Looney B."/>
            <person name="Miyauchi S."/>
            <person name="Morin E."/>
            <person name="Drula E."/>
            <person name="Courty P.E."/>
            <person name="Kohler A."/>
            <person name="Kuo A."/>
            <person name="LaButti K."/>
            <person name="Pangilinan J."/>
            <person name="Lipzen A."/>
            <person name="Riley R."/>
            <person name="Andreopoulos W."/>
            <person name="He G."/>
            <person name="Johnson J."/>
            <person name="Nolan M."/>
            <person name="Tritt A."/>
            <person name="Barry K.W."/>
            <person name="Grigoriev I.V."/>
            <person name="Nagy L.G."/>
            <person name="Hibbett D."/>
            <person name="Henrissat B."/>
            <person name="Matheny P.B."/>
            <person name="Labbe J."/>
            <person name="Martin F.M."/>
        </authorList>
    </citation>
    <scope>NUCLEOTIDE SEQUENCE</scope>
    <source>
        <strain evidence="1">HHB10654</strain>
    </source>
</reference>
<organism evidence="1 2">
    <name type="scientific">Artomyces pyxidatus</name>
    <dbReference type="NCBI Taxonomy" id="48021"/>
    <lineage>
        <taxon>Eukaryota</taxon>
        <taxon>Fungi</taxon>
        <taxon>Dikarya</taxon>
        <taxon>Basidiomycota</taxon>
        <taxon>Agaricomycotina</taxon>
        <taxon>Agaricomycetes</taxon>
        <taxon>Russulales</taxon>
        <taxon>Auriscalpiaceae</taxon>
        <taxon>Artomyces</taxon>
    </lineage>
</organism>
<keyword evidence="2" id="KW-1185">Reference proteome</keyword>
<protein>
    <submittedName>
        <fullName evidence="1">Uncharacterized protein</fullName>
    </submittedName>
</protein>
<comment type="caution">
    <text evidence="1">The sequence shown here is derived from an EMBL/GenBank/DDBJ whole genome shotgun (WGS) entry which is preliminary data.</text>
</comment>
<dbReference type="Proteomes" id="UP000814140">
    <property type="component" value="Unassembled WGS sequence"/>
</dbReference>
<reference evidence="1" key="1">
    <citation type="submission" date="2021-03" db="EMBL/GenBank/DDBJ databases">
        <authorList>
            <consortium name="DOE Joint Genome Institute"/>
            <person name="Ahrendt S."/>
            <person name="Looney B.P."/>
            <person name="Miyauchi S."/>
            <person name="Morin E."/>
            <person name="Drula E."/>
            <person name="Courty P.E."/>
            <person name="Chicoki N."/>
            <person name="Fauchery L."/>
            <person name="Kohler A."/>
            <person name="Kuo A."/>
            <person name="Labutti K."/>
            <person name="Pangilinan J."/>
            <person name="Lipzen A."/>
            <person name="Riley R."/>
            <person name="Andreopoulos W."/>
            <person name="He G."/>
            <person name="Johnson J."/>
            <person name="Barry K.W."/>
            <person name="Grigoriev I.V."/>
            <person name="Nagy L."/>
            <person name="Hibbett D."/>
            <person name="Henrissat B."/>
            <person name="Matheny P.B."/>
            <person name="Labbe J."/>
            <person name="Martin F."/>
        </authorList>
    </citation>
    <scope>NUCLEOTIDE SEQUENCE</scope>
    <source>
        <strain evidence="1">HHB10654</strain>
    </source>
</reference>
<sequence length="188" mass="19791">MSRLIATLLVCFFIVASSALPVQKHTTGAIADCIARWLKACQTAGGADQCTTKFQNAFQTLLDGKNCDQKDDAEQMVSFTNDSEMTRLAQLFIQQPRNAPNSLHAPDAPVKRQSDSASGTDSGNGSSSGYGNNQNGSGNFSPSNGYSPVGSDNGRRTLTHHLTPQFASLTAGSACRNGQQPCLVGGFA</sequence>
<evidence type="ECO:0000313" key="1">
    <source>
        <dbReference type="EMBL" id="KAI0069131.1"/>
    </source>
</evidence>
<evidence type="ECO:0000313" key="2">
    <source>
        <dbReference type="Proteomes" id="UP000814140"/>
    </source>
</evidence>
<dbReference type="EMBL" id="MU277187">
    <property type="protein sequence ID" value="KAI0069131.1"/>
    <property type="molecule type" value="Genomic_DNA"/>
</dbReference>